<evidence type="ECO:0000313" key="2">
    <source>
        <dbReference type="Proteomes" id="UP001168380"/>
    </source>
</evidence>
<feature type="non-terminal residue" evidence="1">
    <location>
        <position position="1"/>
    </location>
</feature>
<accession>A0ABT8TAD0</accession>
<comment type="caution">
    <text evidence="1">The sequence shown here is derived from an EMBL/GenBank/DDBJ whole genome shotgun (WGS) entry which is preliminary data.</text>
</comment>
<dbReference type="Proteomes" id="UP001168380">
    <property type="component" value="Unassembled WGS sequence"/>
</dbReference>
<reference evidence="1" key="1">
    <citation type="submission" date="2023-07" db="EMBL/GenBank/DDBJ databases">
        <title>Gilvimarinus algae sp. nov., isolated from the surface of Kelp.</title>
        <authorList>
            <person name="Sun Y.Y."/>
            <person name="Gong Y."/>
            <person name="Du Z.J."/>
        </authorList>
    </citation>
    <scope>NUCLEOTIDE SEQUENCE</scope>
    <source>
        <strain evidence="1">SDUM040014</strain>
    </source>
</reference>
<sequence length="107" mass="12107">EEYSDTALAENPDPWEALPGFFISPRERGERSIVVGIGYEPLGLPELVDSGKFDESQITMIFPFPVQVDRVSRNWKFIRGIFPNPDSGRLEIKRVDGINVPEVFKAL</sequence>
<proteinExistence type="predicted"/>
<evidence type="ECO:0000313" key="1">
    <source>
        <dbReference type="EMBL" id="MDO3380544.1"/>
    </source>
</evidence>
<keyword evidence="2" id="KW-1185">Reference proteome</keyword>
<gene>
    <name evidence="1" type="ORF">QWI16_00005</name>
</gene>
<feature type="non-terminal residue" evidence="1">
    <location>
        <position position="107"/>
    </location>
</feature>
<organism evidence="1 2">
    <name type="scientific">Gilvimarinus algae</name>
    <dbReference type="NCBI Taxonomy" id="3058037"/>
    <lineage>
        <taxon>Bacteria</taxon>
        <taxon>Pseudomonadati</taxon>
        <taxon>Pseudomonadota</taxon>
        <taxon>Gammaproteobacteria</taxon>
        <taxon>Cellvibrionales</taxon>
        <taxon>Cellvibrionaceae</taxon>
        <taxon>Gilvimarinus</taxon>
    </lineage>
</organism>
<dbReference type="RefSeq" id="WP_302710668.1">
    <property type="nucleotide sequence ID" value="NZ_JAULRT010000001.1"/>
</dbReference>
<name>A0ABT8TAD0_9GAMM</name>
<protein>
    <submittedName>
        <fullName evidence="1">Uncharacterized protein</fullName>
    </submittedName>
</protein>
<dbReference type="EMBL" id="JAULRT010000001">
    <property type="protein sequence ID" value="MDO3380544.1"/>
    <property type="molecule type" value="Genomic_DNA"/>
</dbReference>